<feature type="domain" description="SPARK" evidence="2">
    <location>
        <begin position="91"/>
        <end position="236"/>
    </location>
</feature>
<evidence type="ECO:0000256" key="1">
    <source>
        <dbReference type="SAM" id="SignalP"/>
    </source>
</evidence>
<dbReference type="Pfam" id="PF26584">
    <property type="entry name" value="At1g61900"/>
    <property type="match status" value="1"/>
</dbReference>
<name>A0A9D4Z7P4_ADICA</name>
<dbReference type="Proteomes" id="UP000886520">
    <property type="component" value="Chromosome 19"/>
</dbReference>
<dbReference type="OrthoDB" id="1906601at2759"/>
<evidence type="ECO:0008006" key="6">
    <source>
        <dbReference type="Google" id="ProtNLM"/>
    </source>
</evidence>
<dbReference type="EMBL" id="JABFUD020000019">
    <property type="protein sequence ID" value="KAI5065408.1"/>
    <property type="molecule type" value="Genomic_DNA"/>
</dbReference>
<dbReference type="Pfam" id="PF19160">
    <property type="entry name" value="SPARK"/>
    <property type="match status" value="1"/>
</dbReference>
<feature type="chain" id="PRO_5038877160" description="SPARK domain-containing protein" evidence="1">
    <location>
        <begin position="30"/>
        <end position="501"/>
    </location>
</feature>
<dbReference type="PANTHER" id="PTHR33831">
    <property type="entry name" value="GPI-ANCHORED PROTEIN"/>
    <property type="match status" value="1"/>
</dbReference>
<evidence type="ECO:0000313" key="5">
    <source>
        <dbReference type="Proteomes" id="UP000886520"/>
    </source>
</evidence>
<accession>A0A9D4Z7P4</accession>
<dbReference type="AlphaFoldDB" id="A0A9D4Z7P4"/>
<evidence type="ECO:0000259" key="3">
    <source>
        <dbReference type="Pfam" id="PF26584"/>
    </source>
</evidence>
<protein>
    <recommendedName>
        <fullName evidence="6">SPARK domain-containing protein</fullName>
    </recommendedName>
</protein>
<reference evidence="4" key="1">
    <citation type="submission" date="2021-01" db="EMBL/GenBank/DDBJ databases">
        <title>Adiantum capillus-veneris genome.</title>
        <authorList>
            <person name="Fang Y."/>
            <person name="Liao Q."/>
        </authorList>
    </citation>
    <scope>NUCLEOTIDE SEQUENCE</scope>
    <source>
        <strain evidence="4">H3</strain>
        <tissue evidence="4">Leaf</tissue>
    </source>
</reference>
<comment type="caution">
    <text evidence="4">The sequence shown here is derived from an EMBL/GenBank/DDBJ whole genome shotgun (WGS) entry which is preliminary data.</text>
</comment>
<evidence type="ECO:0000259" key="2">
    <source>
        <dbReference type="Pfam" id="PF19160"/>
    </source>
</evidence>
<proteinExistence type="predicted"/>
<dbReference type="InterPro" id="IPR043891">
    <property type="entry name" value="SPARK"/>
</dbReference>
<dbReference type="InterPro" id="IPR040336">
    <property type="entry name" value="At1g61900-like"/>
</dbReference>
<sequence>MVSNNQKTSMRRSYLLLVISLMSCPFVWASTASSPEPAIMYVGSPYMSPAASPSGLEPSAAPDSLVPLLPSSPLYPFEPSGPVSQPTFGLCGLEPEALDGVVQKTAVDCMGPLAKFVGDVICCPQFGSMMRIVQGELSSTTGSLALNDTAAQMCFGEAMMFLTELGANDTLSTLCSVKPENLTKGLCPVLSVTEFEKVVSKSNLLAACTSIDPLKECCKPVCSRAINTAAAQLASRTLSSLALNGSLADEKNHQVLDDCEAVVLSWLSSQLGPESANSVFRNLYSCKVNKGCPLIFKDPSSVVSSCGGSSPSNITCCMSLYSYITELQKQMLITNVQALNCVTLFGSMLIKKGVEIDLYSLCQVDLKDFSLQVHGEQGCLLRAIPSDVVDDKTTGISFTCDLNDNIAAPWPSSSSQSSFSLCASSDSLPALPVTDTSGLAGVRAAVAWKMSLLAGMLTFLLEMAFYGVETCSQTLIEVIVSNGIMVGSNLEFEAGLGGSGI</sequence>
<keyword evidence="5" id="KW-1185">Reference proteome</keyword>
<dbReference type="PANTHER" id="PTHR33831:SF4">
    <property type="entry name" value="GPI-ANCHORED PROTEIN"/>
    <property type="match status" value="1"/>
</dbReference>
<evidence type="ECO:0000313" key="4">
    <source>
        <dbReference type="EMBL" id="KAI5065408.1"/>
    </source>
</evidence>
<dbReference type="PROSITE" id="PS51257">
    <property type="entry name" value="PROKAR_LIPOPROTEIN"/>
    <property type="match status" value="1"/>
</dbReference>
<dbReference type="InterPro" id="IPR059003">
    <property type="entry name" value="At1g61900_C"/>
</dbReference>
<keyword evidence="1" id="KW-0732">Signal</keyword>
<dbReference type="GO" id="GO:0005886">
    <property type="term" value="C:plasma membrane"/>
    <property type="evidence" value="ECO:0007669"/>
    <property type="project" value="TreeGrafter"/>
</dbReference>
<organism evidence="4 5">
    <name type="scientific">Adiantum capillus-veneris</name>
    <name type="common">Maidenhair fern</name>
    <dbReference type="NCBI Taxonomy" id="13818"/>
    <lineage>
        <taxon>Eukaryota</taxon>
        <taxon>Viridiplantae</taxon>
        <taxon>Streptophyta</taxon>
        <taxon>Embryophyta</taxon>
        <taxon>Tracheophyta</taxon>
        <taxon>Polypodiopsida</taxon>
        <taxon>Polypodiidae</taxon>
        <taxon>Polypodiales</taxon>
        <taxon>Pteridineae</taxon>
        <taxon>Pteridaceae</taxon>
        <taxon>Vittarioideae</taxon>
        <taxon>Adiantum</taxon>
    </lineage>
</organism>
<feature type="signal peptide" evidence="1">
    <location>
        <begin position="1"/>
        <end position="29"/>
    </location>
</feature>
<feature type="domain" description="At1g61900-like C-terminal" evidence="3">
    <location>
        <begin position="290"/>
        <end position="363"/>
    </location>
</feature>
<gene>
    <name evidence="4" type="ORF">GOP47_0020103</name>
</gene>